<keyword evidence="2" id="KW-0812">Transmembrane</keyword>
<evidence type="ECO:0000256" key="2">
    <source>
        <dbReference type="SAM" id="Phobius"/>
    </source>
</evidence>
<reference evidence="3" key="1">
    <citation type="journal article" date="2020" name="Nature">
        <title>Giant virus diversity and host interactions through global metagenomics.</title>
        <authorList>
            <person name="Schulz F."/>
            <person name="Roux S."/>
            <person name="Paez-Espino D."/>
            <person name="Jungbluth S."/>
            <person name="Walsh D.A."/>
            <person name="Denef V.J."/>
            <person name="McMahon K.D."/>
            <person name="Konstantinidis K.T."/>
            <person name="Eloe-Fadrosh E.A."/>
            <person name="Kyrpides N.C."/>
            <person name="Woyke T."/>
        </authorList>
    </citation>
    <scope>NUCLEOTIDE SEQUENCE</scope>
    <source>
        <strain evidence="3">GVMAG-M-3300018428-35</strain>
    </source>
</reference>
<sequence length="186" mass="20333">MEAINEVNELLTTKLCSPVIIYGVVAVISLIGIYFIRQSLERYNTHKMDNLKNLFSMQEVKYLIVLGIIMYGLCQYNKTELAWIFLIFPIIYTMIQNGLLYIYISSAVQNSPQEQYSQGSNYGLGMSAPLLGTQGQGPEKPAITKTPDVSMPTSTSKSTIMGGSSFNGSNSLSGMGGMGGVEGWSL</sequence>
<name>A0A6C0BTU7_9ZZZZ</name>
<protein>
    <submittedName>
        <fullName evidence="3">Uncharacterized protein</fullName>
    </submittedName>
</protein>
<dbReference type="AlphaFoldDB" id="A0A6C0BTU7"/>
<feature type="region of interest" description="Disordered" evidence="1">
    <location>
        <begin position="134"/>
        <end position="157"/>
    </location>
</feature>
<evidence type="ECO:0000313" key="3">
    <source>
        <dbReference type="EMBL" id="QHS95201.1"/>
    </source>
</evidence>
<feature type="transmembrane region" description="Helical" evidence="2">
    <location>
        <begin position="82"/>
        <end position="104"/>
    </location>
</feature>
<accession>A0A6C0BTU7</accession>
<dbReference type="EMBL" id="MN739245">
    <property type="protein sequence ID" value="QHS95201.1"/>
    <property type="molecule type" value="Genomic_DNA"/>
</dbReference>
<evidence type="ECO:0000256" key="1">
    <source>
        <dbReference type="SAM" id="MobiDB-lite"/>
    </source>
</evidence>
<organism evidence="3">
    <name type="scientific">viral metagenome</name>
    <dbReference type="NCBI Taxonomy" id="1070528"/>
    <lineage>
        <taxon>unclassified sequences</taxon>
        <taxon>metagenomes</taxon>
        <taxon>organismal metagenomes</taxon>
    </lineage>
</organism>
<keyword evidence="2" id="KW-0472">Membrane</keyword>
<proteinExistence type="predicted"/>
<feature type="transmembrane region" description="Helical" evidence="2">
    <location>
        <begin position="60"/>
        <end position="76"/>
    </location>
</feature>
<keyword evidence="2" id="KW-1133">Transmembrane helix</keyword>
<feature type="transmembrane region" description="Helical" evidence="2">
    <location>
        <begin position="20"/>
        <end position="40"/>
    </location>
</feature>